<evidence type="ECO:0000313" key="7">
    <source>
        <dbReference type="Proteomes" id="UP000008909"/>
    </source>
</evidence>
<keyword evidence="6" id="KW-0418">Kinase</keyword>
<keyword evidence="2" id="KW-0067">ATP-binding</keyword>
<dbReference type="EMBL" id="DF142866">
    <property type="protein sequence ID" value="GAA48052.1"/>
    <property type="molecule type" value="Genomic_DNA"/>
</dbReference>
<protein>
    <submittedName>
        <fullName evidence="6">Serine/threonine-protein kinase chk2</fullName>
    </submittedName>
</protein>
<dbReference type="GO" id="GO:0004672">
    <property type="term" value="F:protein kinase activity"/>
    <property type="evidence" value="ECO:0007669"/>
    <property type="project" value="InterPro"/>
</dbReference>
<feature type="region of interest" description="Disordered" evidence="3">
    <location>
        <begin position="835"/>
        <end position="865"/>
    </location>
</feature>
<dbReference type="InterPro" id="IPR008271">
    <property type="entry name" value="Ser/Thr_kinase_AS"/>
</dbReference>
<dbReference type="SMART" id="SM00220">
    <property type="entry name" value="S_TKc"/>
    <property type="match status" value="1"/>
</dbReference>
<evidence type="ECO:0000256" key="2">
    <source>
        <dbReference type="ARBA" id="ARBA00022840"/>
    </source>
</evidence>
<sequence length="900" mass="101504">MHRSISPLRNYVTYVARRTTRMQPSKVIQSTHINFKQVQCENTTSLLTCLLKSADIEECKCIDMSIERFTTHVLAFNLDGQETVLVRPLTRRLFECCTDTLQCIPMHHRDIENRHNFGSRLFVAAYKTQVCKGLYANSADPSVASMISPNFITPSGSRPWTLQIMFNSFGRIHQQQERHRDNHRGCFVVTKFVHVVIREGSLRTEKLKVAQTHVSVLNVPAGDATRFKGCIRALRIDLSRSHVSQLKDFNSSSGEKPVMNYSTTLNEKIFCPIKVCALSLENFLPRPRSGNVKQRETPSIVHGLKAGSHLRSSSLYTLNEGYVLLVSLVGYLVDILKKRSEIGPIKYLEDYVSDPGDGVPKGEYLSSRFLMGQRAHACSMTELLPTQDVDEVNPISAEVTDDSSVWGRLFPLRKKLPFIELTDETYTFGRGEDCSFTFCASMFDDPNQYATFSKHHFKVFQETSYQGKLMFIQDLSSNGTFVNGTKIGRGKKQPLNNNDEISLSLKHLKCFIFCDSNSEQNGFPPEVTSRYTISKLLGRGACGEVRLVFERGSCEKRAMKIVQKKTFSITAKLGNGFLNRIKSEVDILMKLAHPCIIYIYDVIDTDEALYMILELVEGGELFDRIVQLGQLSEQDAKFLFLQMAIAVGYLHEHGITHRDLKPENILLANNENRCLIKVTDFGLSKLVDGNTMLRTFCGTPTYLAPEVLRTAGSGTYTSAIDVWSLGVILYVCLVGYPPFTEERKDHDLQTQIVQGLYDFPDIYWKAISEEAKDLVRKMLTVEPSERLTIQDVIQHVWFDDLAIRTDVHELLNKARTAGLAMGRSEALPKPSAMLTEDKAPVDNPVVNGSPPQSISSLSKAPSQDDETVLHDKISYIDEDGIQYKISLLSRLLQYSDFKSS</sequence>
<dbReference type="InterPro" id="IPR008984">
    <property type="entry name" value="SMAD_FHA_dom_sf"/>
</dbReference>
<keyword evidence="1" id="KW-0547">Nucleotide-binding</keyword>
<reference evidence="6" key="1">
    <citation type="journal article" date="2011" name="Genome Biol.">
        <title>The draft genome of the carcinogenic human liver fluke Clonorchis sinensis.</title>
        <authorList>
            <person name="Wang X."/>
            <person name="Chen W."/>
            <person name="Huang Y."/>
            <person name="Sun J."/>
            <person name="Men J."/>
            <person name="Liu H."/>
            <person name="Luo F."/>
            <person name="Guo L."/>
            <person name="Lv X."/>
            <person name="Deng C."/>
            <person name="Zhou C."/>
            <person name="Fan Y."/>
            <person name="Li X."/>
            <person name="Huang L."/>
            <person name="Hu Y."/>
            <person name="Liang C."/>
            <person name="Hu X."/>
            <person name="Xu J."/>
            <person name="Yu X."/>
        </authorList>
    </citation>
    <scope>NUCLEOTIDE SEQUENCE [LARGE SCALE GENOMIC DNA]</scope>
    <source>
        <strain evidence="6">Henan</strain>
    </source>
</reference>
<dbReference type="Proteomes" id="UP000008909">
    <property type="component" value="Unassembled WGS sequence"/>
</dbReference>
<feature type="domain" description="FHA" evidence="4">
    <location>
        <begin position="426"/>
        <end position="487"/>
    </location>
</feature>
<dbReference type="Gene3D" id="2.60.200.20">
    <property type="match status" value="1"/>
</dbReference>
<dbReference type="PANTHER" id="PTHR24347">
    <property type="entry name" value="SERINE/THREONINE-PROTEIN KINASE"/>
    <property type="match status" value="1"/>
</dbReference>
<feature type="domain" description="Protein kinase" evidence="5">
    <location>
        <begin position="531"/>
        <end position="798"/>
    </location>
</feature>
<dbReference type="InterPro" id="IPR000253">
    <property type="entry name" value="FHA_dom"/>
</dbReference>
<gene>
    <name evidence="6" type="ORF">CLF_101121</name>
</gene>
<dbReference type="InterPro" id="IPR011009">
    <property type="entry name" value="Kinase-like_dom_sf"/>
</dbReference>
<evidence type="ECO:0000256" key="1">
    <source>
        <dbReference type="ARBA" id="ARBA00022741"/>
    </source>
</evidence>
<dbReference type="CDD" id="cd22666">
    <property type="entry name" value="FHA_CHK2"/>
    <property type="match status" value="1"/>
</dbReference>
<accession>G7Y516</accession>
<evidence type="ECO:0000313" key="6">
    <source>
        <dbReference type="EMBL" id="GAA48052.1"/>
    </source>
</evidence>
<keyword evidence="7" id="KW-1185">Reference proteome</keyword>
<dbReference type="AlphaFoldDB" id="G7Y516"/>
<evidence type="ECO:0000256" key="3">
    <source>
        <dbReference type="SAM" id="MobiDB-lite"/>
    </source>
</evidence>
<evidence type="ECO:0000259" key="4">
    <source>
        <dbReference type="PROSITE" id="PS50006"/>
    </source>
</evidence>
<dbReference type="FunFam" id="1.10.510.10:FF:000571">
    <property type="entry name" value="Maternal embryonic leucine zipper kinase"/>
    <property type="match status" value="1"/>
</dbReference>
<evidence type="ECO:0000259" key="5">
    <source>
        <dbReference type="PROSITE" id="PS50011"/>
    </source>
</evidence>
<dbReference type="PROSITE" id="PS50011">
    <property type="entry name" value="PROTEIN_KINASE_DOM"/>
    <property type="match status" value="1"/>
</dbReference>
<dbReference type="InterPro" id="IPR000719">
    <property type="entry name" value="Prot_kinase_dom"/>
</dbReference>
<dbReference type="Pfam" id="PF00069">
    <property type="entry name" value="Pkinase"/>
    <property type="match status" value="1"/>
</dbReference>
<dbReference type="SMART" id="SM00240">
    <property type="entry name" value="FHA"/>
    <property type="match status" value="1"/>
</dbReference>
<name>G7Y516_CLOSI</name>
<dbReference type="GO" id="GO:0005524">
    <property type="term" value="F:ATP binding"/>
    <property type="evidence" value="ECO:0007669"/>
    <property type="project" value="UniProtKB-KW"/>
</dbReference>
<dbReference type="SUPFAM" id="SSF56112">
    <property type="entry name" value="Protein kinase-like (PK-like)"/>
    <property type="match status" value="1"/>
</dbReference>
<proteinExistence type="predicted"/>
<dbReference type="SUPFAM" id="SSF49879">
    <property type="entry name" value="SMAD/FHA domain"/>
    <property type="match status" value="1"/>
</dbReference>
<feature type="compositionally biased region" description="Polar residues" evidence="3">
    <location>
        <begin position="849"/>
        <end position="861"/>
    </location>
</feature>
<dbReference type="Pfam" id="PF00498">
    <property type="entry name" value="FHA"/>
    <property type="match status" value="1"/>
</dbReference>
<dbReference type="Gene3D" id="1.10.510.10">
    <property type="entry name" value="Transferase(Phosphotransferase) domain 1"/>
    <property type="match status" value="1"/>
</dbReference>
<keyword evidence="6" id="KW-0808">Transferase</keyword>
<organism evidence="6 7">
    <name type="scientific">Clonorchis sinensis</name>
    <name type="common">Chinese liver fluke</name>
    <dbReference type="NCBI Taxonomy" id="79923"/>
    <lineage>
        <taxon>Eukaryota</taxon>
        <taxon>Metazoa</taxon>
        <taxon>Spiralia</taxon>
        <taxon>Lophotrochozoa</taxon>
        <taxon>Platyhelminthes</taxon>
        <taxon>Trematoda</taxon>
        <taxon>Digenea</taxon>
        <taxon>Opisthorchiida</taxon>
        <taxon>Opisthorchiata</taxon>
        <taxon>Opisthorchiidae</taxon>
        <taxon>Clonorchis</taxon>
    </lineage>
</organism>
<dbReference type="PROSITE" id="PS00108">
    <property type="entry name" value="PROTEIN_KINASE_ST"/>
    <property type="match status" value="1"/>
</dbReference>
<dbReference type="PROSITE" id="PS50006">
    <property type="entry name" value="FHA_DOMAIN"/>
    <property type="match status" value="1"/>
</dbReference>
<reference key="2">
    <citation type="submission" date="2011-10" db="EMBL/GenBank/DDBJ databases">
        <title>The genome and transcriptome sequence of Clonorchis sinensis provide insights into the carcinogenic liver fluke.</title>
        <authorList>
            <person name="Wang X."/>
            <person name="Huang Y."/>
            <person name="Chen W."/>
            <person name="Liu H."/>
            <person name="Guo L."/>
            <person name="Chen Y."/>
            <person name="Luo F."/>
            <person name="Zhou W."/>
            <person name="Sun J."/>
            <person name="Mao Q."/>
            <person name="Liang P."/>
            <person name="Zhou C."/>
            <person name="Tian Y."/>
            <person name="Men J."/>
            <person name="Lv X."/>
            <person name="Huang L."/>
            <person name="Zhou J."/>
            <person name="Hu Y."/>
            <person name="Li R."/>
            <person name="Zhang F."/>
            <person name="Lei H."/>
            <person name="Li X."/>
            <person name="Hu X."/>
            <person name="Liang C."/>
            <person name="Xu J."/>
            <person name="Wu Z."/>
            <person name="Yu X."/>
        </authorList>
    </citation>
    <scope>NUCLEOTIDE SEQUENCE</scope>
    <source>
        <strain>Henan</strain>
    </source>
</reference>